<comment type="cofactor">
    <cofactor evidence="1">
        <name>FAD</name>
        <dbReference type="ChEBI" id="CHEBI:57692"/>
    </cofactor>
</comment>
<comment type="caution">
    <text evidence="18">The sequence shown here is derived from an EMBL/GenBank/DDBJ whole genome shotgun (WGS) entry which is preliminary data.</text>
</comment>
<evidence type="ECO:0000256" key="9">
    <source>
        <dbReference type="ARBA" id="ARBA00023221"/>
    </source>
</evidence>
<evidence type="ECO:0000256" key="5">
    <source>
        <dbReference type="ARBA" id="ARBA00022827"/>
    </source>
</evidence>
<dbReference type="Gene3D" id="3.50.50.60">
    <property type="entry name" value="FAD/NAD(P)-binding domain"/>
    <property type="match status" value="3"/>
</dbReference>
<feature type="domain" description="Glucose-methanol-choline oxidoreductase C-terminal" evidence="17">
    <location>
        <begin position="501"/>
        <end position="557"/>
    </location>
</feature>
<dbReference type="EC" id="5.3.3.1" evidence="11"/>
<evidence type="ECO:0000256" key="8">
    <source>
        <dbReference type="ARBA" id="ARBA00023166"/>
    </source>
</evidence>
<dbReference type="Pfam" id="PF13450">
    <property type="entry name" value="NAD_binding_8"/>
    <property type="match status" value="1"/>
</dbReference>
<feature type="region of interest" description="Disordered" evidence="16">
    <location>
        <begin position="565"/>
        <end position="616"/>
    </location>
</feature>
<dbReference type="SUPFAM" id="SSF51905">
    <property type="entry name" value="FAD/NAD(P)-binding domain"/>
    <property type="match status" value="1"/>
</dbReference>
<dbReference type="OrthoDB" id="517968at2"/>
<dbReference type="GO" id="GO:0016995">
    <property type="term" value="F:cholesterol oxidase activity"/>
    <property type="evidence" value="ECO:0007669"/>
    <property type="project" value="UniProtKB-EC"/>
</dbReference>
<evidence type="ECO:0000313" key="19">
    <source>
        <dbReference type="Proteomes" id="UP000275048"/>
    </source>
</evidence>
<evidence type="ECO:0000256" key="3">
    <source>
        <dbReference type="ARBA" id="ARBA00022548"/>
    </source>
</evidence>
<gene>
    <name evidence="18" type="ORF">EDM22_04270</name>
</gene>
<feature type="compositionally biased region" description="Polar residues" evidence="16">
    <location>
        <begin position="580"/>
        <end position="592"/>
    </location>
</feature>
<evidence type="ECO:0000256" key="12">
    <source>
        <dbReference type="ARBA" id="ARBA00049645"/>
    </source>
</evidence>
<evidence type="ECO:0000256" key="1">
    <source>
        <dbReference type="ARBA" id="ARBA00001974"/>
    </source>
</evidence>
<dbReference type="AlphaFoldDB" id="A0A3M8AJI0"/>
<keyword evidence="8" id="KW-1207">Sterol metabolism</keyword>
<keyword evidence="3" id="KW-0153">Cholesterol metabolism</keyword>
<keyword evidence="6" id="KW-0560">Oxidoreductase</keyword>
<organism evidence="18 19">
    <name type="scientific">Agromyces tardus</name>
    <dbReference type="NCBI Taxonomy" id="2583849"/>
    <lineage>
        <taxon>Bacteria</taxon>
        <taxon>Bacillati</taxon>
        <taxon>Actinomycetota</taxon>
        <taxon>Actinomycetes</taxon>
        <taxon>Micrococcales</taxon>
        <taxon>Microbacteriaceae</taxon>
        <taxon>Agromyces</taxon>
    </lineage>
</organism>
<dbReference type="Proteomes" id="UP000275048">
    <property type="component" value="Unassembled WGS sequence"/>
</dbReference>
<evidence type="ECO:0000256" key="2">
    <source>
        <dbReference type="ARBA" id="ARBA00010790"/>
    </source>
</evidence>
<keyword evidence="10" id="KW-0413">Isomerase</keyword>
<keyword evidence="5" id="KW-0274">FAD</keyword>
<dbReference type="InterPro" id="IPR007867">
    <property type="entry name" value="GMC_OxRtase_C"/>
</dbReference>
<name>A0A3M8AJI0_9MICO</name>
<keyword evidence="7" id="KW-0443">Lipid metabolism</keyword>
<evidence type="ECO:0000256" key="10">
    <source>
        <dbReference type="ARBA" id="ARBA00023235"/>
    </source>
</evidence>
<dbReference type="GO" id="GO:0004769">
    <property type="term" value="F:steroid Delta-isomerase activity"/>
    <property type="evidence" value="ECO:0007669"/>
    <property type="project" value="UniProtKB-EC"/>
</dbReference>
<evidence type="ECO:0000256" key="16">
    <source>
        <dbReference type="SAM" id="MobiDB-lite"/>
    </source>
</evidence>
<comment type="similarity">
    <text evidence="2">Belongs to the GMC oxidoreductase family.</text>
</comment>
<evidence type="ECO:0000259" key="17">
    <source>
        <dbReference type="Pfam" id="PF05199"/>
    </source>
</evidence>
<dbReference type="Pfam" id="PF05199">
    <property type="entry name" value="GMC_oxred_C"/>
    <property type="match status" value="1"/>
</dbReference>
<dbReference type="InterPro" id="IPR052542">
    <property type="entry name" value="Cholesterol_Oxidase"/>
</dbReference>
<accession>A0A3M8AJI0</accession>
<evidence type="ECO:0000256" key="15">
    <source>
        <dbReference type="ARBA" id="ARBA00049778"/>
    </source>
</evidence>
<evidence type="ECO:0000256" key="11">
    <source>
        <dbReference type="ARBA" id="ARBA00038856"/>
    </source>
</evidence>
<protein>
    <recommendedName>
        <fullName evidence="14">Cholesterol oxidase</fullName>
        <ecNumber evidence="13">1.1.3.6</ecNumber>
        <ecNumber evidence="11">5.3.3.1</ecNumber>
    </recommendedName>
    <alternativeName>
        <fullName evidence="15">Cholesterol isomerase</fullName>
    </alternativeName>
</protein>
<comment type="pathway">
    <text evidence="12">Steroid metabolism; cholesterol degradation.</text>
</comment>
<keyword evidence="4" id="KW-0285">Flavoprotein</keyword>
<sequence>MAASSEPATSVAESASGTPEYVDAVVIGSGFGGSVTAYRLAEAGRSVILMERGHAYPPGTFARTPIEFAENFWSPADELYGLFETWSFRGLEGLVSSGLGGGSLIYANVLLRKDPEWFVHDSPLPGGGYENWPIGREDLDPYYDRVERMLDATPYPYHDTPKTETFALAAKAAGHEPFRPPLAVTFTGRDGELGGYLPIEPKPYGNIHGRMRYTCALSGECDIGCNSGAKNSLDHTYVSAAAHHGADVRTLHEVRGFRPVDGMWEVRYRRHRPNEGPPVEGTVRAARVVLGAGTFGSTYLLLKNRASLPGLSPALGSRFSGNGDLLGFLMGAKEQIDKVARARRITGSRGPVITSAIRIGDRVDGDGSAGRGYYVQEAGYPGFLNWMIETAQLKSVVSRSTRVALRMLANRLSMRGESNISGDLANVLGRTALSTSSLPVLGMGRDVPDGKMYLDRGRLAVDWTTTTSIDYFAAMRETMSKFAEELGAKYVDNPLWWAKRVITVHPLGGAPMGRNHFEGVVDEWGGVFGHPGLSVVDGAAMPGPVGPNPSLTIAAFADRAADHALEQWPKSRRRRRRTDATQPATGASQPTGGMSPMDANAAEQPGPGGPSGNGAVATSVAFTEQMKGFFVLGQGEPRSAAQDARVRDERMMFELTITAPDIDEFVSGDAHEGTASGYLESDALGGRLEVERGWFNLFVLAGHEEDRLMKYRLWLTTEGGSPVTFVGYKEVRDDPGFDLWEDTTTLFVQVLDGHVPPGTDVAATGLLDPDDPSVLGAGVLRIKPLDFAEQMTTFTTTGPGGAQAIARFGGLFLGKLWSTYGRLARAEDA</sequence>
<dbReference type="InterPro" id="IPR036188">
    <property type="entry name" value="FAD/NAD-bd_sf"/>
</dbReference>
<dbReference type="PANTHER" id="PTHR47470">
    <property type="entry name" value="CHOLESTEROL OXIDASE"/>
    <property type="match status" value="1"/>
</dbReference>
<evidence type="ECO:0000256" key="13">
    <source>
        <dbReference type="ARBA" id="ARBA00049723"/>
    </source>
</evidence>
<dbReference type="RefSeq" id="WP_122935930.1">
    <property type="nucleotide sequence ID" value="NZ_JBHSNT010000060.1"/>
</dbReference>
<evidence type="ECO:0000256" key="14">
    <source>
        <dbReference type="ARBA" id="ARBA00049744"/>
    </source>
</evidence>
<keyword evidence="19" id="KW-1185">Reference proteome</keyword>
<reference evidence="18 19" key="1">
    <citation type="submission" date="2018-10" db="EMBL/GenBank/DDBJ databases">
        <title>Isolation, diversity and antibacterial activity of antinobacteria from the wheat rhizosphere soil.</title>
        <authorList>
            <person name="Sun T."/>
        </authorList>
    </citation>
    <scope>NUCLEOTIDE SEQUENCE [LARGE SCALE GENOMIC DNA]</scope>
    <source>
        <strain evidence="18 19">SJ-23</strain>
    </source>
</reference>
<dbReference type="EMBL" id="RHHB01000004">
    <property type="protein sequence ID" value="RNB51360.1"/>
    <property type="molecule type" value="Genomic_DNA"/>
</dbReference>
<dbReference type="EC" id="1.1.3.6" evidence="13"/>
<proteinExistence type="inferred from homology"/>
<dbReference type="GO" id="GO:0008203">
    <property type="term" value="P:cholesterol metabolic process"/>
    <property type="evidence" value="ECO:0007669"/>
    <property type="project" value="UniProtKB-KW"/>
</dbReference>
<dbReference type="PANTHER" id="PTHR47470:SF1">
    <property type="entry name" value="FAD-DEPENDENT OXIDOREDUCTASE 2 FAD BINDING DOMAIN-CONTAINING PROTEIN"/>
    <property type="match status" value="1"/>
</dbReference>
<evidence type="ECO:0000256" key="4">
    <source>
        <dbReference type="ARBA" id="ARBA00022630"/>
    </source>
</evidence>
<evidence type="ECO:0000313" key="18">
    <source>
        <dbReference type="EMBL" id="RNB51360.1"/>
    </source>
</evidence>
<evidence type="ECO:0000256" key="7">
    <source>
        <dbReference type="ARBA" id="ARBA00023098"/>
    </source>
</evidence>
<evidence type="ECO:0000256" key="6">
    <source>
        <dbReference type="ARBA" id="ARBA00023002"/>
    </source>
</evidence>
<keyword evidence="9" id="KW-0753">Steroid metabolism</keyword>